<sequence length="175" mass="20124">MPQPLETKDQVASHLAQIFDPSREYRIYRIEHGWVCSPIPTTQETATGRDIGLTKLVVDGQTGTVIQYPSWSTRMVETDYTEARRTGRPPQGAQVYPKQWQVSLERIRENAVEIEYRLTTTSRTQPPQHSEGPLVINKQSLEHRPTGTMQAMAVSRAKWRSELDGTWPEREMFEV</sequence>
<dbReference type="KEGG" id="ncy:NOCYR_0922"/>
<dbReference type="AlphaFoldDB" id="H6R0V9"/>
<proteinExistence type="predicted"/>
<name>H6R0V9_NOCCG</name>
<evidence type="ECO:0000313" key="1">
    <source>
        <dbReference type="EMBL" id="CCF61733.1"/>
    </source>
</evidence>
<dbReference type="HOGENOM" id="CLU_1516372_0_0_11"/>
<reference evidence="1 2" key="1">
    <citation type="journal article" date="2012" name="J. Bacteriol.">
        <title>Genome sequence of the human- and animal-pathogenic strain Nocardia cyriacigeorgica GUH-2.</title>
        <authorList>
            <person name="Zoropogui A."/>
            <person name="Pujic P."/>
            <person name="Normand P."/>
            <person name="Barbe V."/>
            <person name="Beaman B."/>
            <person name="Beaman L."/>
            <person name="Boiron P."/>
            <person name="Colinon C."/>
            <person name="Deredjian A."/>
            <person name="Graindorge A."/>
            <person name="Mangenot S."/>
            <person name="Nazaret S."/>
            <person name="Neto M."/>
            <person name="Petit S."/>
            <person name="Roche D."/>
            <person name="Vallenet D."/>
            <person name="Rodriguez-Nava V."/>
            <person name="Richard Y."/>
            <person name="Cournoyer B."/>
            <person name="Blaha D."/>
        </authorList>
    </citation>
    <scope>NUCLEOTIDE SEQUENCE [LARGE SCALE GENOMIC DNA]</scope>
    <source>
        <strain evidence="1 2">GUH-2</strain>
    </source>
</reference>
<dbReference type="EMBL" id="FO082843">
    <property type="protein sequence ID" value="CCF61733.1"/>
    <property type="molecule type" value="Genomic_DNA"/>
</dbReference>
<organism evidence="1 2">
    <name type="scientific">Nocardia cyriacigeorgica (strain GUH-2)</name>
    <dbReference type="NCBI Taxonomy" id="1127134"/>
    <lineage>
        <taxon>Bacteria</taxon>
        <taxon>Bacillati</taxon>
        <taxon>Actinomycetota</taxon>
        <taxon>Actinomycetes</taxon>
        <taxon>Mycobacteriales</taxon>
        <taxon>Nocardiaceae</taxon>
        <taxon>Nocardia</taxon>
    </lineage>
</organism>
<protein>
    <submittedName>
        <fullName evidence="1">Uncharacterized protein</fullName>
    </submittedName>
</protein>
<keyword evidence="2" id="KW-1185">Reference proteome</keyword>
<dbReference type="eggNOG" id="ENOG5031EXV">
    <property type="taxonomic scope" value="Bacteria"/>
</dbReference>
<dbReference type="Proteomes" id="UP000008190">
    <property type="component" value="Chromosome"/>
</dbReference>
<accession>H6R0V9</accession>
<evidence type="ECO:0000313" key="2">
    <source>
        <dbReference type="Proteomes" id="UP000008190"/>
    </source>
</evidence>
<gene>
    <name evidence="1" type="ordered locus">NOCYR_0922</name>
</gene>